<feature type="domain" description="YknX-like C-terminal permuted SH3-like" evidence="5">
    <location>
        <begin position="300"/>
        <end position="367"/>
    </location>
</feature>
<dbReference type="GO" id="GO:0046677">
    <property type="term" value="P:response to antibiotic"/>
    <property type="evidence" value="ECO:0007669"/>
    <property type="project" value="TreeGrafter"/>
</dbReference>
<dbReference type="PROSITE" id="PS51257">
    <property type="entry name" value="PROKAR_LIPOPROTEIN"/>
    <property type="match status" value="1"/>
</dbReference>
<evidence type="ECO:0000256" key="1">
    <source>
        <dbReference type="ARBA" id="ARBA00009477"/>
    </source>
</evidence>
<feature type="domain" description="Multidrug resistance protein MdtA-like barrel-sandwich hybrid" evidence="3">
    <location>
        <begin position="61"/>
        <end position="201"/>
    </location>
</feature>
<dbReference type="EMBL" id="SOAG01000021">
    <property type="protein sequence ID" value="TDS55898.1"/>
    <property type="molecule type" value="Genomic_DNA"/>
</dbReference>
<dbReference type="NCBIfam" id="TIGR01730">
    <property type="entry name" value="RND_mfp"/>
    <property type="match status" value="1"/>
</dbReference>
<comment type="similarity">
    <text evidence="1">Belongs to the membrane fusion protein (MFP) (TC 8.A.1) family.</text>
</comment>
<dbReference type="Pfam" id="PF25989">
    <property type="entry name" value="YknX_C"/>
    <property type="match status" value="1"/>
</dbReference>
<sequence>MKRYFHIITLATLAISIASCGKKGQQQAAGAAMPYKVVEVPTQDVTGYNSYPTNIQGKITSNVRAKISGYIEQLYVDEGAIVKKGQALFRLETNSLAQDATAAQAAIKTAEARVNVAQVNADKLVPLVQKGIISNIQLETAQADLASAKSQLASAKAQYESVAANLDYSIVKSPIDGIVGAIPYRVGSLVSPNDPQPLTVVSDDSEVYAYFSMNEKEYFNFLEKIEGNSIKEKLQHLPEVQLVLANGQTYTHSGKIETISGQVNPATGTVQVRALFSNKERFLSNGNSGSILIPQEYKNVLVVPESATFEQQGGVYVYKVENDTAKATRIEVIDRVNKLAVVKSGLEKGQTIVGTGLGTLRSGTPITPDPIAFEEINNSIQSTF</sequence>
<dbReference type="InterPro" id="IPR006143">
    <property type="entry name" value="RND_pump_MFP"/>
</dbReference>
<dbReference type="PANTHER" id="PTHR30158:SF23">
    <property type="entry name" value="MULTIDRUG RESISTANCE PROTEIN MEXA"/>
    <property type="match status" value="1"/>
</dbReference>
<feature type="domain" description="Multidrug resistance protein MdtA-like beta-barrel" evidence="4">
    <location>
        <begin position="229"/>
        <end position="285"/>
    </location>
</feature>
<dbReference type="Gene3D" id="2.40.420.20">
    <property type="match status" value="1"/>
</dbReference>
<evidence type="ECO:0000256" key="2">
    <source>
        <dbReference type="SAM" id="Coils"/>
    </source>
</evidence>
<dbReference type="Proteomes" id="UP000295215">
    <property type="component" value="Unassembled WGS sequence"/>
</dbReference>
<dbReference type="OrthoDB" id="9801814at2"/>
<dbReference type="GO" id="GO:0030313">
    <property type="term" value="C:cell envelope"/>
    <property type="evidence" value="ECO:0007669"/>
    <property type="project" value="UniProtKB-SubCell"/>
</dbReference>
<dbReference type="RefSeq" id="WP_133713085.1">
    <property type="nucleotide sequence ID" value="NZ_SOAG01000021.1"/>
</dbReference>
<proteinExistence type="inferred from homology"/>
<gene>
    <name evidence="6" type="ORF">C8P70_12118</name>
</gene>
<dbReference type="Gene3D" id="2.40.50.100">
    <property type="match status" value="1"/>
</dbReference>
<feature type="coiled-coil region" evidence="2">
    <location>
        <begin position="138"/>
        <end position="165"/>
    </location>
</feature>
<evidence type="ECO:0000313" key="6">
    <source>
        <dbReference type="EMBL" id="TDS55898.1"/>
    </source>
</evidence>
<comment type="caution">
    <text evidence="6">The sequence shown here is derived from an EMBL/GenBank/DDBJ whole genome shotgun (WGS) entry which is preliminary data.</text>
</comment>
<dbReference type="AlphaFoldDB" id="A0A4R7ERB0"/>
<evidence type="ECO:0000259" key="3">
    <source>
        <dbReference type="Pfam" id="PF25917"/>
    </source>
</evidence>
<dbReference type="GO" id="GO:0005886">
    <property type="term" value="C:plasma membrane"/>
    <property type="evidence" value="ECO:0007669"/>
    <property type="project" value="TreeGrafter"/>
</dbReference>
<dbReference type="InterPro" id="IPR058626">
    <property type="entry name" value="MdtA-like_b-barrel"/>
</dbReference>
<reference evidence="6 7" key="1">
    <citation type="submission" date="2019-03" db="EMBL/GenBank/DDBJ databases">
        <title>Genomic Encyclopedia of Archaeal and Bacterial Type Strains, Phase II (KMG-II): from individual species to whole genera.</title>
        <authorList>
            <person name="Goeker M."/>
        </authorList>
    </citation>
    <scope>NUCLEOTIDE SEQUENCE [LARGE SCALE GENOMIC DNA]</scope>
    <source>
        <strain evidence="6 7">DSM 28213</strain>
    </source>
</reference>
<name>A0A4R7ERB0_9FLAO</name>
<dbReference type="SUPFAM" id="SSF111369">
    <property type="entry name" value="HlyD-like secretion proteins"/>
    <property type="match status" value="1"/>
</dbReference>
<evidence type="ECO:0000259" key="4">
    <source>
        <dbReference type="Pfam" id="PF25944"/>
    </source>
</evidence>
<dbReference type="InterPro" id="IPR058625">
    <property type="entry name" value="MdtA-like_BSH"/>
</dbReference>
<organism evidence="6 7">
    <name type="scientific">Myroides indicus</name>
    <dbReference type="NCBI Taxonomy" id="1323422"/>
    <lineage>
        <taxon>Bacteria</taxon>
        <taxon>Pseudomonadati</taxon>
        <taxon>Bacteroidota</taxon>
        <taxon>Flavobacteriia</taxon>
        <taxon>Flavobacteriales</taxon>
        <taxon>Flavobacteriaceae</taxon>
        <taxon>Myroides</taxon>
    </lineage>
</organism>
<accession>A0A4R7ERB0</accession>
<protein>
    <submittedName>
        <fullName evidence="6">Membrane fusion protein (Multidrug efflux system)</fullName>
    </submittedName>
</protein>
<dbReference type="Pfam" id="PF25917">
    <property type="entry name" value="BSH_RND"/>
    <property type="match status" value="1"/>
</dbReference>
<dbReference type="GO" id="GO:0015562">
    <property type="term" value="F:efflux transmembrane transporter activity"/>
    <property type="evidence" value="ECO:0007669"/>
    <property type="project" value="InterPro"/>
</dbReference>
<dbReference type="PANTHER" id="PTHR30158">
    <property type="entry name" value="ACRA/E-RELATED COMPONENT OF DRUG EFFLUX TRANSPORTER"/>
    <property type="match status" value="1"/>
</dbReference>
<evidence type="ECO:0000259" key="5">
    <source>
        <dbReference type="Pfam" id="PF25989"/>
    </source>
</evidence>
<dbReference type="InterPro" id="IPR058637">
    <property type="entry name" value="YknX-like_C"/>
</dbReference>
<dbReference type="Pfam" id="PF25944">
    <property type="entry name" value="Beta-barrel_RND"/>
    <property type="match status" value="1"/>
</dbReference>
<dbReference type="Gene3D" id="2.40.30.170">
    <property type="match status" value="1"/>
</dbReference>
<keyword evidence="7" id="KW-1185">Reference proteome</keyword>
<evidence type="ECO:0000313" key="7">
    <source>
        <dbReference type="Proteomes" id="UP000295215"/>
    </source>
</evidence>
<keyword evidence="2" id="KW-0175">Coiled coil</keyword>
<dbReference type="Gene3D" id="1.10.287.470">
    <property type="entry name" value="Helix hairpin bin"/>
    <property type="match status" value="1"/>
</dbReference>